<dbReference type="Gene3D" id="3.40.50.360">
    <property type="match status" value="1"/>
</dbReference>
<gene>
    <name evidence="6" type="ORF">G8759_15680</name>
</gene>
<dbReference type="InterPro" id="IPR008254">
    <property type="entry name" value="Flavodoxin/NO_synth"/>
</dbReference>
<dbReference type="PANTHER" id="PTHR19384">
    <property type="entry name" value="NITRIC OXIDE SYNTHASE-RELATED"/>
    <property type="match status" value="1"/>
</dbReference>
<evidence type="ECO:0000313" key="7">
    <source>
        <dbReference type="Proteomes" id="UP000501802"/>
    </source>
</evidence>
<evidence type="ECO:0000313" key="6">
    <source>
        <dbReference type="EMBL" id="QIP13949.1"/>
    </source>
</evidence>
<dbReference type="EC" id="1.6.2.4" evidence="2"/>
<dbReference type="Pfam" id="PF00175">
    <property type="entry name" value="NAD_binding_1"/>
    <property type="match status" value="1"/>
</dbReference>
<dbReference type="GO" id="GO:0010181">
    <property type="term" value="F:FMN binding"/>
    <property type="evidence" value="ECO:0007669"/>
    <property type="project" value="InterPro"/>
</dbReference>
<feature type="transmembrane region" description="Helical" evidence="3">
    <location>
        <begin position="298"/>
        <end position="323"/>
    </location>
</feature>
<organism evidence="6 7">
    <name type="scientific">Spirosoma aureum</name>
    <dbReference type="NCBI Taxonomy" id="2692134"/>
    <lineage>
        <taxon>Bacteria</taxon>
        <taxon>Pseudomonadati</taxon>
        <taxon>Bacteroidota</taxon>
        <taxon>Cytophagia</taxon>
        <taxon>Cytophagales</taxon>
        <taxon>Cytophagaceae</taxon>
        <taxon>Spirosoma</taxon>
    </lineage>
</organism>
<dbReference type="SUPFAM" id="SSF52343">
    <property type="entry name" value="Ferredoxin reductase-like, C-terminal NADP-linked domain"/>
    <property type="match status" value="1"/>
</dbReference>
<dbReference type="InterPro" id="IPR001433">
    <property type="entry name" value="OxRdtase_FAD/NAD-bd"/>
</dbReference>
<reference evidence="6 7" key="1">
    <citation type="submission" date="2020-03" db="EMBL/GenBank/DDBJ databases">
        <authorList>
            <person name="Kim M.K."/>
        </authorList>
    </citation>
    <scope>NUCLEOTIDE SEQUENCE [LARGE SCALE GENOMIC DNA]</scope>
    <source>
        <strain evidence="6 7">BT328</strain>
    </source>
</reference>
<dbReference type="GO" id="GO:0050660">
    <property type="term" value="F:flavin adenine dinucleotide binding"/>
    <property type="evidence" value="ECO:0007669"/>
    <property type="project" value="TreeGrafter"/>
</dbReference>
<evidence type="ECO:0000259" key="4">
    <source>
        <dbReference type="PROSITE" id="PS50902"/>
    </source>
</evidence>
<dbReference type="InterPro" id="IPR005625">
    <property type="entry name" value="PepSY-ass_TM"/>
</dbReference>
<dbReference type="InterPro" id="IPR017927">
    <property type="entry name" value="FAD-bd_FR_type"/>
</dbReference>
<dbReference type="PROSITE" id="PS51384">
    <property type="entry name" value="FAD_FR"/>
    <property type="match status" value="1"/>
</dbReference>
<evidence type="ECO:0000256" key="1">
    <source>
        <dbReference type="ARBA" id="ARBA00022630"/>
    </source>
</evidence>
<feature type="transmembrane region" description="Helical" evidence="3">
    <location>
        <begin position="12"/>
        <end position="33"/>
    </location>
</feature>
<dbReference type="GO" id="GO:0016491">
    <property type="term" value="F:oxidoreductase activity"/>
    <property type="evidence" value="ECO:0007669"/>
    <property type="project" value="InterPro"/>
</dbReference>
<dbReference type="SUPFAM" id="SSF63380">
    <property type="entry name" value="Riboflavin synthase domain-like"/>
    <property type="match status" value="1"/>
</dbReference>
<evidence type="ECO:0000259" key="5">
    <source>
        <dbReference type="PROSITE" id="PS51384"/>
    </source>
</evidence>
<keyword evidence="7" id="KW-1185">Reference proteome</keyword>
<dbReference type="InterPro" id="IPR039261">
    <property type="entry name" value="FNR_nucleotide-bd"/>
</dbReference>
<dbReference type="PROSITE" id="PS50902">
    <property type="entry name" value="FLAVODOXIN_LIKE"/>
    <property type="match status" value="1"/>
</dbReference>
<dbReference type="Proteomes" id="UP000501802">
    <property type="component" value="Chromosome"/>
</dbReference>
<feature type="transmembrane region" description="Helical" evidence="3">
    <location>
        <begin position="130"/>
        <end position="151"/>
    </location>
</feature>
<keyword evidence="3" id="KW-0812">Transmembrane</keyword>
<dbReference type="GO" id="GO:0005829">
    <property type="term" value="C:cytosol"/>
    <property type="evidence" value="ECO:0007669"/>
    <property type="project" value="TreeGrafter"/>
</dbReference>
<keyword evidence="1" id="KW-0285">Flavoprotein</keyword>
<dbReference type="Pfam" id="PF03929">
    <property type="entry name" value="PepSY_TM"/>
    <property type="match status" value="1"/>
</dbReference>
<feature type="transmembrane region" description="Helical" evidence="3">
    <location>
        <begin position="172"/>
        <end position="197"/>
    </location>
</feature>
<dbReference type="Gene3D" id="3.40.50.80">
    <property type="entry name" value="Nucleotide-binding domain of ferredoxin-NADP reductase (FNR) module"/>
    <property type="match status" value="1"/>
</dbReference>
<feature type="domain" description="FAD-binding FR-type" evidence="5">
    <location>
        <begin position="495"/>
        <end position="593"/>
    </location>
</feature>
<dbReference type="RefSeq" id="WP_167209527.1">
    <property type="nucleotide sequence ID" value="NZ_CP050063.1"/>
</dbReference>
<keyword evidence="3" id="KW-0472">Membrane</keyword>
<dbReference type="Pfam" id="PF00258">
    <property type="entry name" value="Flavodoxin_1"/>
    <property type="match status" value="1"/>
</dbReference>
<evidence type="ECO:0000256" key="3">
    <source>
        <dbReference type="SAM" id="Phobius"/>
    </source>
</evidence>
<name>A0A6G9ANM6_9BACT</name>
<proteinExistence type="predicted"/>
<dbReference type="PANTHER" id="PTHR19384:SF17">
    <property type="entry name" value="NADPH--CYTOCHROME P450 REDUCTASE"/>
    <property type="match status" value="1"/>
</dbReference>
<sequence>MTISVWRYSHLVLAVSSFLLLTLASITGIILAFEPVSQKIQPYRVDNIGQLTLAQTLPVLKKSYTEISELSVDANQFVQIKGSDADGKNLTAYIDPQTGKILGIPTKQSEFFQWVTALHRSLFLHEAGRFFIGLTAFLLLLITVSGTMLIIQRQRGVKRFFTRIVRDNFAQYYHVVLGRLSLIPIFVIALSGTYLSLARFGLVGEDKVSPKIDFDAIQSKPERKLADFLVFKNTRLADVQTIEFPFSEDVEDYYTLKLKDRELTVNQITGDILRENRYPAAVLLTNLSLDLHTGRTSAIWAIILAVASGNILFFIYSGFAITWKRRANRVKNKYSADESRFIILVGSENGSTFRFAQAIHQQLIKQSEKSFLTEFNNYTVFPKAEYLIALTATYGLGEAPTNAQKFAALVEKYPQPQPVRYSVLGFGSHAYPDFCQFAFEVNQLLAGQPWTVPLVDIHTVNDRSPEDFGLWAEAWSQQADRPMPVSSDLLTGPAARFETLTVTDNTRTAQSDGTFLIRLRARRRRSITSGDLLAIYPANDHRERLYSIGVLEKELQLSVRLHPGGLGSSFLHKLTPGETIRARIVSNDHFHFPKNASIVVMIANGTGIAPFLGMISQNKQQIPCHLYCGFRQSASFDSYRNFLDASQTAQKLTSLHVAYSREGDRQYVSSLIAHDAEFIANALMMKGVVMICGSLAMQKDVIDLLETICQTKLGKSVSVYQSHSQILMDCY</sequence>
<feature type="domain" description="Flavodoxin-like" evidence="4">
    <location>
        <begin position="341"/>
        <end position="480"/>
    </location>
</feature>
<accession>A0A6G9ANM6</accession>
<dbReference type="InterPro" id="IPR029039">
    <property type="entry name" value="Flavoprotein-like_sf"/>
</dbReference>
<dbReference type="SUPFAM" id="SSF52218">
    <property type="entry name" value="Flavoproteins"/>
    <property type="match status" value="1"/>
</dbReference>
<keyword evidence="3" id="KW-1133">Transmembrane helix</keyword>
<evidence type="ECO:0000256" key="2">
    <source>
        <dbReference type="ARBA" id="ARBA00023797"/>
    </source>
</evidence>
<protein>
    <recommendedName>
        <fullName evidence="2">NADPH--hemoprotein reductase</fullName>
        <ecNumber evidence="2">1.6.2.4</ecNumber>
    </recommendedName>
</protein>
<dbReference type="InterPro" id="IPR017938">
    <property type="entry name" value="Riboflavin_synthase-like_b-brl"/>
</dbReference>
<dbReference type="KEGG" id="spib:G8759_15680"/>
<dbReference type="EMBL" id="CP050063">
    <property type="protein sequence ID" value="QIP13949.1"/>
    <property type="molecule type" value="Genomic_DNA"/>
</dbReference>
<dbReference type="AlphaFoldDB" id="A0A6G9ANM6"/>